<evidence type="ECO:0000313" key="2">
    <source>
        <dbReference type="Proteomes" id="UP000001194"/>
    </source>
</evidence>
<protein>
    <submittedName>
        <fullName evidence="1">Predicted protein</fullName>
    </submittedName>
</protein>
<dbReference type="HOGENOM" id="CLU_1886106_0_0_1"/>
<reference evidence="1" key="1">
    <citation type="journal article" date="2008" name="Nature">
        <title>The genome of Laccaria bicolor provides insights into mycorrhizal symbiosis.</title>
        <authorList>
            <person name="Martin F."/>
            <person name="Aerts A."/>
            <person name="Ahren D."/>
            <person name="Brun A."/>
            <person name="Danchin E.G.J."/>
            <person name="Duchaussoy F."/>
            <person name="Gibon J."/>
            <person name="Kohler A."/>
            <person name="Lindquist E."/>
            <person name="Pereda V."/>
            <person name="Salamov A."/>
            <person name="Shapiro H.J."/>
            <person name="Wuyts J."/>
            <person name="Blaudez D."/>
            <person name="Buee M."/>
            <person name="Brokstein P."/>
            <person name="Canbaeck B."/>
            <person name="Cohen D."/>
            <person name="Courty P.E."/>
            <person name="Coutinho P.M."/>
            <person name="Delaruelle C."/>
            <person name="Detter J.C."/>
            <person name="Deveau A."/>
            <person name="DiFazio S."/>
            <person name="Duplessis S."/>
            <person name="Fraissinet-Tachet L."/>
            <person name="Lucic E."/>
            <person name="Frey-Klett P."/>
            <person name="Fourrey C."/>
            <person name="Feussner I."/>
            <person name="Gay G."/>
            <person name="Grimwood J."/>
            <person name="Hoegger P.J."/>
            <person name="Jain P."/>
            <person name="Kilaru S."/>
            <person name="Labbe J."/>
            <person name="Lin Y.C."/>
            <person name="Legue V."/>
            <person name="Le Tacon F."/>
            <person name="Marmeisse R."/>
            <person name="Melayah D."/>
            <person name="Montanini B."/>
            <person name="Muratet M."/>
            <person name="Nehls U."/>
            <person name="Niculita-Hirzel H."/>
            <person name="Oudot-Le Secq M.P."/>
            <person name="Peter M."/>
            <person name="Quesneville H."/>
            <person name="Rajashekar B."/>
            <person name="Reich M."/>
            <person name="Rouhier N."/>
            <person name="Schmutz J."/>
            <person name="Yin T."/>
            <person name="Chalot M."/>
            <person name="Henrissat B."/>
            <person name="Kuees U."/>
            <person name="Lucas S."/>
            <person name="Van de Peer Y."/>
            <person name="Podila G.K."/>
            <person name="Polle A."/>
            <person name="Pukkila P.J."/>
            <person name="Richardson P.M."/>
            <person name="Rouze P."/>
            <person name="Sanders I.R."/>
            <person name="Stajich J.E."/>
            <person name="Tunlid A."/>
            <person name="Tuskan G."/>
            <person name="Grigoriev I.V."/>
        </authorList>
    </citation>
    <scope>NUCLEOTIDE SEQUENCE [LARGE SCALE GENOMIC DNA]</scope>
</reference>
<dbReference type="KEGG" id="lbc:LACBIDRAFT_322655"/>
<dbReference type="Proteomes" id="UP000001194">
    <property type="component" value="Unassembled WGS sequence"/>
</dbReference>
<keyword evidence="2" id="KW-1185">Reference proteome</keyword>
<gene>
    <name evidence="1" type="ORF">LACBIDRAFT_322655</name>
</gene>
<dbReference type="RefSeq" id="XP_001875676.1">
    <property type="nucleotide sequence ID" value="XM_001875641.1"/>
</dbReference>
<organism evidence="2">
    <name type="scientific">Laccaria bicolor (strain S238N-H82 / ATCC MYA-4686)</name>
    <name type="common">Bicoloured deceiver</name>
    <name type="synonym">Laccaria laccata var. bicolor</name>
    <dbReference type="NCBI Taxonomy" id="486041"/>
    <lineage>
        <taxon>Eukaryota</taxon>
        <taxon>Fungi</taxon>
        <taxon>Dikarya</taxon>
        <taxon>Basidiomycota</taxon>
        <taxon>Agaricomycotina</taxon>
        <taxon>Agaricomycetes</taxon>
        <taxon>Agaricomycetidae</taxon>
        <taxon>Agaricales</taxon>
        <taxon>Agaricineae</taxon>
        <taxon>Hydnangiaceae</taxon>
        <taxon>Laccaria</taxon>
    </lineage>
</organism>
<dbReference type="GeneID" id="6071158"/>
<dbReference type="InParanoid" id="B0CX28"/>
<name>B0CX28_LACBS</name>
<dbReference type="AlphaFoldDB" id="B0CX28"/>
<accession>B0CX28</accession>
<evidence type="ECO:0000313" key="1">
    <source>
        <dbReference type="EMBL" id="EDR13178.1"/>
    </source>
</evidence>
<sequence length="135" mass="15050">MQFYLAQNCSFTFGIGREILAAVSALSIPITYPPAARKSCSRIRGHLRPYFDVNYWGPLPGCRVLGYRPLEQISNAGINPAKGTPFLPSHVQLNLGFFGLHPEWSNFTAGWMNNQYNKPIHGPTRPQSSSDGREI</sequence>
<proteinExistence type="predicted"/>
<dbReference type="EMBL" id="DS547093">
    <property type="protein sequence ID" value="EDR13178.1"/>
    <property type="molecule type" value="Genomic_DNA"/>
</dbReference>